<proteinExistence type="predicted"/>
<evidence type="ECO:0000313" key="1">
    <source>
        <dbReference type="EMBL" id="CDW30888.1"/>
    </source>
</evidence>
<accession>A0A0K2TY34</accession>
<dbReference type="AlphaFoldDB" id="A0A0K2TY34"/>
<name>A0A0K2TY34_LEPSM</name>
<reference evidence="1" key="1">
    <citation type="submission" date="2014-05" db="EMBL/GenBank/DDBJ databases">
        <authorList>
            <person name="Chronopoulou M."/>
        </authorList>
    </citation>
    <scope>NUCLEOTIDE SEQUENCE</scope>
    <source>
        <tissue evidence="1">Whole organism</tissue>
    </source>
</reference>
<feature type="non-terminal residue" evidence="1">
    <location>
        <position position="1"/>
    </location>
</feature>
<protein>
    <submittedName>
        <fullName evidence="1">Uncharacterized protein</fullName>
    </submittedName>
</protein>
<sequence length="62" mass="6511">SHEVEDEVGLLFLEIFVIIVQLEEAIGDSTGSGEAAALASFRGGIRSLGRSRPLASAKDVIL</sequence>
<dbReference type="EMBL" id="HACA01013527">
    <property type="protein sequence ID" value="CDW30888.1"/>
    <property type="molecule type" value="Transcribed_RNA"/>
</dbReference>
<organism evidence="1">
    <name type="scientific">Lepeophtheirus salmonis</name>
    <name type="common">Salmon louse</name>
    <name type="synonym">Caligus salmonis</name>
    <dbReference type="NCBI Taxonomy" id="72036"/>
    <lineage>
        <taxon>Eukaryota</taxon>
        <taxon>Metazoa</taxon>
        <taxon>Ecdysozoa</taxon>
        <taxon>Arthropoda</taxon>
        <taxon>Crustacea</taxon>
        <taxon>Multicrustacea</taxon>
        <taxon>Hexanauplia</taxon>
        <taxon>Copepoda</taxon>
        <taxon>Siphonostomatoida</taxon>
        <taxon>Caligidae</taxon>
        <taxon>Lepeophtheirus</taxon>
    </lineage>
</organism>